<sequence>MPFLKELFKNKADNRIAAILVVALAGLYFILNMPYLQYIDRYQELLQRFSPFYGAPFSLNLFNFDPSLYYGYANISLIHPFLSFAGGTLRLAAEAGPGNWLFLALQSLINGASAALVYYYLRSWGNAVWLPLSLALFYGVSSYSLYSALIPDSYPYAQFIIVLSVLYLRLRAVQPGGTVYPYAILMLVNFAVTVTNAIPYAAALLLRLYTTASRSWLYQLLRITAVSLLFIAAGTLAQYILFDGRTWLSAAGSNLSSGGFSYSAPFNLQQHWQVVYMLVIHPVLTPALTLVDAGIAAFATDLSAAVPWYANLIGGLVAASAVYGILRERQLRETWMLAGYIGFAIMLHIGAGFGLATFKYDLYLYAGHYIAAFFLLAGTALMRRCRSRASGVPVLLLICLLILVTAGHNIQYHGDNLEQIRQAYQQMGEGLSQPAAR</sequence>
<feature type="transmembrane region" description="Helical" evidence="1">
    <location>
        <begin position="69"/>
        <end position="93"/>
    </location>
</feature>
<reference evidence="2 3" key="1">
    <citation type="submission" date="2018-06" db="EMBL/GenBank/DDBJ databases">
        <title>Paenibacillus imtechensis sp. nov.</title>
        <authorList>
            <person name="Pinnaka A.K."/>
            <person name="Singh H."/>
            <person name="Kaur M."/>
        </authorList>
    </citation>
    <scope>NUCLEOTIDE SEQUENCE [LARGE SCALE GENOMIC DNA]</scope>
    <source>
        <strain evidence="2 3">SMB1</strain>
    </source>
</reference>
<feature type="transmembrane region" description="Helical" evidence="1">
    <location>
        <begin position="306"/>
        <end position="325"/>
    </location>
</feature>
<keyword evidence="3" id="KW-1185">Reference proteome</keyword>
<feature type="transmembrane region" description="Helical" evidence="1">
    <location>
        <begin position="394"/>
        <end position="412"/>
    </location>
</feature>
<dbReference type="OrthoDB" id="2576767at2"/>
<name>A0A2W1LVS0_9BACL</name>
<feature type="transmembrane region" description="Helical" evidence="1">
    <location>
        <begin position="127"/>
        <end position="146"/>
    </location>
</feature>
<keyword evidence="1" id="KW-0472">Membrane</keyword>
<feature type="transmembrane region" description="Helical" evidence="1">
    <location>
        <begin position="12"/>
        <end position="31"/>
    </location>
</feature>
<feature type="transmembrane region" description="Helical" evidence="1">
    <location>
        <begin position="153"/>
        <end position="170"/>
    </location>
</feature>
<dbReference type="AlphaFoldDB" id="A0A2W1LVS0"/>
<gene>
    <name evidence="2" type="ORF">DNH61_10505</name>
</gene>
<dbReference type="RefSeq" id="WP_111146616.1">
    <property type="nucleotide sequence ID" value="NZ_QKRB01000043.1"/>
</dbReference>
<accession>A0A2W1LVS0</accession>
<feature type="transmembrane region" description="Helical" evidence="1">
    <location>
        <begin position="182"/>
        <end position="208"/>
    </location>
</feature>
<keyword evidence="1" id="KW-0812">Transmembrane</keyword>
<feature type="transmembrane region" description="Helical" evidence="1">
    <location>
        <begin position="220"/>
        <end position="241"/>
    </location>
</feature>
<comment type="caution">
    <text evidence="2">The sequence shown here is derived from an EMBL/GenBank/DDBJ whole genome shotgun (WGS) entry which is preliminary data.</text>
</comment>
<evidence type="ECO:0000256" key="1">
    <source>
        <dbReference type="SAM" id="Phobius"/>
    </source>
</evidence>
<feature type="transmembrane region" description="Helical" evidence="1">
    <location>
        <begin position="100"/>
        <end position="121"/>
    </location>
</feature>
<evidence type="ECO:0008006" key="4">
    <source>
        <dbReference type="Google" id="ProtNLM"/>
    </source>
</evidence>
<keyword evidence="1" id="KW-1133">Transmembrane helix</keyword>
<organism evidence="2 3">
    <name type="scientific">Paenibacillus sambharensis</name>
    <dbReference type="NCBI Taxonomy" id="1803190"/>
    <lineage>
        <taxon>Bacteria</taxon>
        <taxon>Bacillati</taxon>
        <taxon>Bacillota</taxon>
        <taxon>Bacilli</taxon>
        <taxon>Bacillales</taxon>
        <taxon>Paenibacillaceae</taxon>
        <taxon>Paenibacillus</taxon>
    </lineage>
</organism>
<feature type="transmembrane region" description="Helical" evidence="1">
    <location>
        <begin position="275"/>
        <end position="300"/>
    </location>
</feature>
<evidence type="ECO:0000313" key="3">
    <source>
        <dbReference type="Proteomes" id="UP000249522"/>
    </source>
</evidence>
<feature type="transmembrane region" description="Helical" evidence="1">
    <location>
        <begin position="362"/>
        <end position="382"/>
    </location>
</feature>
<dbReference type="Proteomes" id="UP000249522">
    <property type="component" value="Unassembled WGS sequence"/>
</dbReference>
<feature type="transmembrane region" description="Helical" evidence="1">
    <location>
        <begin position="337"/>
        <end position="356"/>
    </location>
</feature>
<protein>
    <recommendedName>
        <fullName evidence="4">YfhO family protein</fullName>
    </recommendedName>
</protein>
<dbReference type="EMBL" id="QKRB01000043">
    <property type="protein sequence ID" value="PZD95871.1"/>
    <property type="molecule type" value="Genomic_DNA"/>
</dbReference>
<evidence type="ECO:0000313" key="2">
    <source>
        <dbReference type="EMBL" id="PZD95871.1"/>
    </source>
</evidence>
<proteinExistence type="predicted"/>